<name>A0ABW3TXR3_9BACL</name>
<comment type="caution">
    <text evidence="1">The sequence shown here is derived from an EMBL/GenBank/DDBJ whole genome shotgun (WGS) entry which is preliminary data.</text>
</comment>
<dbReference type="Pfam" id="PF14116">
    <property type="entry name" value="YyzF"/>
    <property type="match status" value="1"/>
</dbReference>
<dbReference type="RefSeq" id="WP_336824558.1">
    <property type="nucleotide sequence ID" value="NZ_JBHTLT010000019.1"/>
</dbReference>
<organism evidence="1 2">
    <name type="scientific">Sporosarcina contaminans</name>
    <dbReference type="NCBI Taxonomy" id="633403"/>
    <lineage>
        <taxon>Bacteria</taxon>
        <taxon>Bacillati</taxon>
        <taxon>Bacillota</taxon>
        <taxon>Bacilli</taxon>
        <taxon>Bacillales</taxon>
        <taxon>Caryophanaceae</taxon>
        <taxon>Sporosarcina</taxon>
    </lineage>
</organism>
<dbReference type="EMBL" id="JBHTLT010000019">
    <property type="protein sequence ID" value="MFD1204288.1"/>
    <property type="molecule type" value="Genomic_DNA"/>
</dbReference>
<evidence type="ECO:0000313" key="1">
    <source>
        <dbReference type="EMBL" id="MFD1204288.1"/>
    </source>
</evidence>
<dbReference type="NCBIfam" id="TIGR04129">
    <property type="entry name" value="CxxH_BA5709"/>
    <property type="match status" value="1"/>
</dbReference>
<reference evidence="2" key="1">
    <citation type="journal article" date="2019" name="Int. J. Syst. Evol. Microbiol.">
        <title>The Global Catalogue of Microorganisms (GCM) 10K type strain sequencing project: providing services to taxonomists for standard genome sequencing and annotation.</title>
        <authorList>
            <consortium name="The Broad Institute Genomics Platform"/>
            <consortium name="The Broad Institute Genome Sequencing Center for Infectious Disease"/>
            <person name="Wu L."/>
            <person name="Ma J."/>
        </authorList>
    </citation>
    <scope>NUCLEOTIDE SEQUENCE [LARGE SCALE GENOMIC DNA]</scope>
    <source>
        <strain evidence="2">CCUG 53915</strain>
    </source>
</reference>
<evidence type="ECO:0000313" key="2">
    <source>
        <dbReference type="Proteomes" id="UP001597231"/>
    </source>
</evidence>
<dbReference type="InterPro" id="IPR025626">
    <property type="entry name" value="YyzF"/>
</dbReference>
<protein>
    <submittedName>
        <fullName evidence="1">CxxH/CxxC protein</fullName>
    </submittedName>
</protein>
<proteinExistence type="predicted"/>
<keyword evidence="2" id="KW-1185">Reference proteome</keyword>
<dbReference type="Proteomes" id="UP001597231">
    <property type="component" value="Unassembled WGS sequence"/>
</dbReference>
<gene>
    <name evidence="1" type="ORF">ACFQ38_03990</name>
</gene>
<sequence>MKTYSCQTHINHALDVFVANYETFPIMKELNEDEKLSTKCSYCEELALYIVANE</sequence>
<accession>A0ABW3TXR3</accession>